<reference evidence="2 3" key="1">
    <citation type="submission" date="2011-05" db="EMBL/GenBank/DDBJ databases">
        <title>Complete sequence of plasmid 1 of Frankia symbiont of Datisca glomerata.</title>
        <authorList>
            <consortium name="US DOE Joint Genome Institute"/>
            <person name="Lucas S."/>
            <person name="Han J."/>
            <person name="Lapidus A."/>
            <person name="Cheng J.-F."/>
            <person name="Goodwin L."/>
            <person name="Pitluck S."/>
            <person name="Peters L."/>
            <person name="Mikhailova N."/>
            <person name="Chertkov O."/>
            <person name="Teshima H."/>
            <person name="Han C."/>
            <person name="Tapia R."/>
            <person name="Land M."/>
            <person name="Hauser L."/>
            <person name="Kyrpides N."/>
            <person name="Ivanova N."/>
            <person name="Pagani I."/>
            <person name="Berry A."/>
            <person name="Pawlowski K."/>
            <person name="Persson T."/>
            <person name="Vanden Heuvel B."/>
            <person name="Benson D."/>
            <person name="Woyke T."/>
        </authorList>
    </citation>
    <scope>NUCLEOTIDE SEQUENCE [LARGE SCALE GENOMIC DNA]</scope>
    <source>
        <strain evidence="3">4085684</strain>
        <plasmid evidence="2 3">pFSYMDG01</plasmid>
    </source>
</reference>
<dbReference type="eggNOG" id="COG0358">
    <property type="taxonomic scope" value="Bacteria"/>
</dbReference>
<dbReference type="Proteomes" id="UP000001549">
    <property type="component" value="Plasmid pFSYMDG01"/>
</dbReference>
<gene>
    <name evidence="2" type="ordered locus">FsymDg_4549</name>
</gene>
<dbReference type="HOGENOM" id="CLU_269892_0_0_11"/>
<evidence type="ECO:0000313" key="2">
    <source>
        <dbReference type="EMBL" id="AEH11796.1"/>
    </source>
</evidence>
<feature type="region of interest" description="Disordered" evidence="1">
    <location>
        <begin position="1"/>
        <end position="74"/>
    </location>
</feature>
<dbReference type="RefSeq" id="WP_013878170.1">
    <property type="nucleotide sequence ID" value="NC_015664.1"/>
</dbReference>
<feature type="region of interest" description="Disordered" evidence="1">
    <location>
        <begin position="828"/>
        <end position="855"/>
    </location>
</feature>
<feature type="region of interest" description="Disordered" evidence="1">
    <location>
        <begin position="722"/>
        <end position="754"/>
    </location>
</feature>
<geneLocation type="plasmid" evidence="2 3">
    <name>pFSYMDG01</name>
</geneLocation>
<dbReference type="KEGG" id="fsy:FsymDg_4549"/>
<evidence type="ECO:0008006" key="4">
    <source>
        <dbReference type="Google" id="ProtNLM"/>
    </source>
</evidence>
<dbReference type="EMBL" id="CP002802">
    <property type="protein sequence ID" value="AEH11796.1"/>
    <property type="molecule type" value="Genomic_DNA"/>
</dbReference>
<evidence type="ECO:0000256" key="1">
    <source>
        <dbReference type="SAM" id="MobiDB-lite"/>
    </source>
</evidence>
<proteinExistence type="predicted"/>
<name>F8B6R3_9ACTN</name>
<organism evidence="2 3">
    <name type="scientific">Candidatus Protofrankia datiscae</name>
    <dbReference type="NCBI Taxonomy" id="2716812"/>
    <lineage>
        <taxon>Bacteria</taxon>
        <taxon>Bacillati</taxon>
        <taxon>Actinomycetota</taxon>
        <taxon>Actinomycetes</taxon>
        <taxon>Frankiales</taxon>
        <taxon>Frankiaceae</taxon>
        <taxon>Protofrankia</taxon>
    </lineage>
</organism>
<sequence>MTAPAEDPRLLAAMDGAPDPVEPPADDDSPTSPRTTSRKVGAGRSGESKSVAGRTRPHLANVSHDAPPVGGRHTLNGRTYFQRETGLFAVNKEQEEYQIAPGTMEVTGKTELRDVDRERAPGKIVETLFHTRYTPPGAEPREVEVTDRDMRTREPQWPHALGIGGLIGARGPQAVGEAVRAMGFTVQMRGELRQAYAVQGPLRRPSGEWVYTRYGAPALTRDGVDDTVYAMLHPDIAEAEAFRVLGIGEPSTDETYADDVAVMLLFLSLHDDPAIGWVHLAQLGYGPWAGLSGLRHLATAIVGTTGSRKSAVSGLINAAQSRGFMPTRARAHIPTVKMRHAASSKVGAERTLYHYGSGTATVDDLFPGNQTASEVRADWITASAIADKMADQSGGQKGRREGNGLNPGLYPRCCLHFTMEELPYVDQHGSEAARLLIVWMDGPVNIDILSFLQEPQNVTAVRRAYARMIRDVLADIDMPIRAHARALDTMDRWPRVGHNRAWDNGAAMLTGALLFTDAVERSGFGPTGHLVAQAEATVREILARQASRCGMVGDRQAARDYVTLFVKGVRKLLKAGSMHLSGPMRDATGAAIPPHVPDYHSDDFGWIATPIRPSDDSTEAGSLWRASGKAFGAIHRRVEGATGRVQNDFPTGSWRVRVAEWPELCELIAGTTDWPMPHASELRRILAKDGLLHSEKAWVAAIWDGRREKTLSLDLHRIMAWTDDDDDAPNNSGGRDQDGDDSGGGDDTPTPDPALAELASAEQHGMSYPSALPLDALGLTPEQAAMAANGEVSTGPCLGCGEPMAPHVPGDGVYVDATGAYVQAHPSCEPPAPAAPAPAAPAPAAPAPAAPAPAAWTAPELTPAGLESLRRTLAEVEWEGPTDDTFIGDVAARIGSAFPSKGAPGSGGPGLVWGEGRGLTGYRLFRMVQGRAPRRLPPDERIGDISHPVPTPRATWYRPLTPEERAARFLVRYDVNGQYLAAAGAIPLGTGRPIHLAERVIISPKAPAYYRLTVAPEAGDVAPFVAHGDDWYSAPGARYLADRGLVRSVDEGLVWTDGHPWLDRWYRATRDARAYLATGTASVDLAALAAVKAMYATFLGGWLASEQYNATPLFRPDWRAHVRDRAAGNQARSLDKVRETSGRTPFALFKDAAYFTASSPDDIPGGMVVSGQLGKWKREAYGELAPDIIEILNSGADDVFGALRKAVGR</sequence>
<feature type="compositionally biased region" description="Pro residues" evidence="1">
    <location>
        <begin position="828"/>
        <end position="851"/>
    </location>
</feature>
<keyword evidence="2" id="KW-0614">Plasmid</keyword>
<dbReference type="AlphaFoldDB" id="F8B6R3"/>
<evidence type="ECO:0000313" key="3">
    <source>
        <dbReference type="Proteomes" id="UP000001549"/>
    </source>
</evidence>
<protein>
    <recommendedName>
        <fullName evidence="4">DUF927 domain-containing protein</fullName>
    </recommendedName>
</protein>
<accession>F8B6R3</accession>
<keyword evidence="3" id="KW-1185">Reference proteome</keyword>